<sequence>MTGIFLLAVIALWSYCAFRIARWASQRIAKPTLRRGTILLLFVMLMILPVGDEIIGAMQFRALCEKSQYITWLDSANGQVLTLRDPKTGYVATLDKKIIGTFLPIVESEFLWREVETRKPTLSYKSLNVGGGWLIRTLGISEGHVPIFIEHPSCSPDIQKIFLDNHFTQAQ</sequence>
<dbReference type="OrthoDB" id="9157006at2"/>
<dbReference type="RefSeq" id="WP_114403322.1">
    <property type="nucleotide sequence ID" value="NZ_QPGB01000005.1"/>
</dbReference>
<dbReference type="AlphaFoldDB" id="A0A368L0V2"/>
<accession>A0A368L0V2</accession>
<reference evidence="2 3" key="1">
    <citation type="journal article" date="2018" name="Int. J. Syst. Evol. Microbiol.">
        <title>Parvibium lacunae gen. nov., sp. nov., a new member of the family Alcaligenaceae isolated from a freshwater pond.</title>
        <authorList>
            <person name="Chen W.M."/>
            <person name="Xie P.B."/>
            <person name="Hsu M.Y."/>
            <person name="Sheu S.Y."/>
        </authorList>
    </citation>
    <scope>NUCLEOTIDE SEQUENCE [LARGE SCALE GENOMIC DNA]</scope>
    <source>
        <strain evidence="2 3">KMB9</strain>
    </source>
</reference>
<evidence type="ECO:0000256" key="1">
    <source>
        <dbReference type="SAM" id="Phobius"/>
    </source>
</evidence>
<keyword evidence="1" id="KW-1133">Transmembrane helix</keyword>
<dbReference type="EMBL" id="QPGB01000005">
    <property type="protein sequence ID" value="RCS56719.1"/>
    <property type="molecule type" value="Genomic_DNA"/>
</dbReference>
<keyword evidence="1" id="KW-0472">Membrane</keyword>
<evidence type="ECO:0000313" key="2">
    <source>
        <dbReference type="EMBL" id="RCS56719.1"/>
    </source>
</evidence>
<name>A0A368L0V2_9BURK</name>
<keyword evidence="1" id="KW-0812">Transmembrane</keyword>
<dbReference type="Proteomes" id="UP000252357">
    <property type="component" value="Unassembled WGS sequence"/>
</dbReference>
<gene>
    <name evidence="2" type="ORF">DU000_10225</name>
</gene>
<organism evidence="2 3">
    <name type="scientific">Parvibium lacunae</name>
    <dbReference type="NCBI Taxonomy" id="1888893"/>
    <lineage>
        <taxon>Bacteria</taxon>
        <taxon>Pseudomonadati</taxon>
        <taxon>Pseudomonadota</taxon>
        <taxon>Betaproteobacteria</taxon>
        <taxon>Burkholderiales</taxon>
        <taxon>Alcaligenaceae</taxon>
        <taxon>Parvibium</taxon>
    </lineage>
</organism>
<keyword evidence="3" id="KW-1185">Reference proteome</keyword>
<comment type="caution">
    <text evidence="2">The sequence shown here is derived from an EMBL/GenBank/DDBJ whole genome shotgun (WGS) entry which is preliminary data.</text>
</comment>
<proteinExistence type="predicted"/>
<evidence type="ECO:0000313" key="3">
    <source>
        <dbReference type="Proteomes" id="UP000252357"/>
    </source>
</evidence>
<feature type="transmembrane region" description="Helical" evidence="1">
    <location>
        <begin position="32"/>
        <end position="51"/>
    </location>
</feature>
<protein>
    <submittedName>
        <fullName evidence="2">Uncharacterized protein</fullName>
    </submittedName>
</protein>